<dbReference type="InterPro" id="IPR050524">
    <property type="entry name" value="APC_YAT"/>
</dbReference>
<feature type="transmembrane region" description="Helical" evidence="7">
    <location>
        <begin position="252"/>
        <end position="271"/>
    </location>
</feature>
<dbReference type="OrthoDB" id="3900342at2759"/>
<evidence type="ECO:0000256" key="4">
    <source>
        <dbReference type="ARBA" id="ARBA00022970"/>
    </source>
</evidence>
<protein>
    <recommendedName>
        <fullName evidence="8">Amino acid permease/ SLC12A domain-containing protein</fullName>
    </recommendedName>
</protein>
<dbReference type="Pfam" id="PF00324">
    <property type="entry name" value="AA_permease"/>
    <property type="match status" value="1"/>
</dbReference>
<dbReference type="EMBL" id="QKRW01000088">
    <property type="protein sequence ID" value="RAL58314.1"/>
    <property type="molecule type" value="Genomic_DNA"/>
</dbReference>
<dbReference type="InterPro" id="IPR004841">
    <property type="entry name" value="AA-permease/SLC12A_dom"/>
</dbReference>
<dbReference type="AlphaFoldDB" id="A0A395IEE3"/>
<evidence type="ECO:0000256" key="3">
    <source>
        <dbReference type="ARBA" id="ARBA00022692"/>
    </source>
</evidence>
<dbReference type="GO" id="GO:0015171">
    <property type="term" value="F:amino acid transmembrane transporter activity"/>
    <property type="evidence" value="ECO:0007669"/>
    <property type="project" value="TreeGrafter"/>
</dbReference>
<evidence type="ECO:0000256" key="1">
    <source>
        <dbReference type="ARBA" id="ARBA00004141"/>
    </source>
</evidence>
<evidence type="ECO:0000259" key="8">
    <source>
        <dbReference type="Pfam" id="PF00324"/>
    </source>
</evidence>
<evidence type="ECO:0000313" key="9">
    <source>
        <dbReference type="EMBL" id="RAL58314.1"/>
    </source>
</evidence>
<feature type="transmembrane region" description="Helical" evidence="7">
    <location>
        <begin position="54"/>
        <end position="73"/>
    </location>
</feature>
<dbReference type="PANTHER" id="PTHR43341:SF26">
    <property type="entry name" value="GENERAL AMINO ACID PERMEASE AGP3"/>
    <property type="match status" value="1"/>
</dbReference>
<proteinExistence type="predicted"/>
<evidence type="ECO:0000256" key="2">
    <source>
        <dbReference type="ARBA" id="ARBA00022448"/>
    </source>
</evidence>
<keyword evidence="6 7" id="KW-0472">Membrane</keyword>
<dbReference type="Proteomes" id="UP000249056">
    <property type="component" value="Unassembled WGS sequence"/>
</dbReference>
<name>A0A395IEE3_9HELO</name>
<accession>A0A395IEE3</accession>
<evidence type="ECO:0000313" key="10">
    <source>
        <dbReference type="Proteomes" id="UP000249056"/>
    </source>
</evidence>
<dbReference type="Gene3D" id="1.20.1740.10">
    <property type="entry name" value="Amino acid/polyamine transporter I"/>
    <property type="match status" value="2"/>
</dbReference>
<gene>
    <name evidence="9" type="ORF">DID88_006426</name>
</gene>
<keyword evidence="3 7" id="KW-0812">Transmembrane</keyword>
<comment type="subcellular location">
    <subcellularLocation>
        <location evidence="1">Membrane</location>
        <topology evidence="1">Multi-pass membrane protein</topology>
    </subcellularLocation>
</comment>
<dbReference type="GO" id="GO:0016020">
    <property type="term" value="C:membrane"/>
    <property type="evidence" value="ECO:0007669"/>
    <property type="project" value="UniProtKB-SubCell"/>
</dbReference>
<dbReference type="InterPro" id="IPR004840">
    <property type="entry name" value="Amino_acid_permease_CS"/>
</dbReference>
<keyword evidence="10" id="KW-1185">Reference proteome</keyword>
<sequence>MSLPDRKDNLQDTTDDDVRSTNSTFEYDGTSRNYWTWSTCGAGGALASGGPASLLMGFGIIGLIAFSIMQSLGELTTLYPASGSFISLTSRFFDPAFSVAVGVAAFGEAEFWLALLKLGGLVAFFIFSIIYAAGGLRGQENALRFRYWHDPGAFADGFRGVAKVFVFCSTFYAGCESIAVAAAETRNPKHAVPLAIRQVFWRIIFIYMGSALFFGMTCPWNAPGLASAGSKALRSPMTVAIQNAGWEGGVHLVNAFILATCLSAVNSSIYIGSRTVLFMAQEGHAPRFLKLTDKRGVPIYAIVFTNLFGGVDTWNLTEIDLDKGRRNDLDPAVAGDFVTLEDENGRVILTKAPFWRRIINNI</sequence>
<keyword evidence="4" id="KW-0029">Amino-acid transport</keyword>
<feature type="transmembrane region" description="Helical" evidence="7">
    <location>
        <begin position="199"/>
        <end position="222"/>
    </location>
</feature>
<dbReference type="PANTHER" id="PTHR43341">
    <property type="entry name" value="AMINO ACID PERMEASE"/>
    <property type="match status" value="1"/>
</dbReference>
<organism evidence="9 10">
    <name type="scientific">Monilinia fructigena</name>
    <dbReference type="NCBI Taxonomy" id="38457"/>
    <lineage>
        <taxon>Eukaryota</taxon>
        <taxon>Fungi</taxon>
        <taxon>Dikarya</taxon>
        <taxon>Ascomycota</taxon>
        <taxon>Pezizomycotina</taxon>
        <taxon>Leotiomycetes</taxon>
        <taxon>Helotiales</taxon>
        <taxon>Sclerotiniaceae</taxon>
        <taxon>Monilinia</taxon>
    </lineage>
</organism>
<keyword evidence="5 7" id="KW-1133">Transmembrane helix</keyword>
<comment type="caution">
    <text evidence="9">The sequence shown here is derived from an EMBL/GenBank/DDBJ whole genome shotgun (WGS) entry which is preliminary data.</text>
</comment>
<feature type="transmembrane region" description="Helical" evidence="7">
    <location>
        <begin position="112"/>
        <end position="136"/>
    </location>
</feature>
<keyword evidence="2" id="KW-0813">Transport</keyword>
<evidence type="ECO:0000256" key="6">
    <source>
        <dbReference type="ARBA" id="ARBA00023136"/>
    </source>
</evidence>
<reference evidence="9 10" key="1">
    <citation type="submission" date="2018-06" db="EMBL/GenBank/DDBJ databases">
        <title>Genome Sequence of the Brown Rot Fungal Pathogen Monilinia fructigena.</title>
        <authorList>
            <person name="Landi L."/>
            <person name="De Miccolis Angelini R.M."/>
            <person name="Pollastro S."/>
            <person name="Abate D."/>
            <person name="Faretra F."/>
            <person name="Romanazzi G."/>
        </authorList>
    </citation>
    <scope>NUCLEOTIDE SEQUENCE [LARGE SCALE GENOMIC DNA]</scope>
    <source>
        <strain evidence="9 10">Mfrg269</strain>
    </source>
</reference>
<dbReference type="PROSITE" id="PS00218">
    <property type="entry name" value="AMINO_ACID_PERMEASE_1"/>
    <property type="match status" value="1"/>
</dbReference>
<evidence type="ECO:0000256" key="7">
    <source>
        <dbReference type="SAM" id="Phobius"/>
    </source>
</evidence>
<feature type="domain" description="Amino acid permease/ SLC12A" evidence="8">
    <location>
        <begin position="101"/>
        <end position="309"/>
    </location>
</feature>
<evidence type="ECO:0000256" key="5">
    <source>
        <dbReference type="ARBA" id="ARBA00022989"/>
    </source>
</evidence>